<feature type="signal peptide" evidence="1">
    <location>
        <begin position="1"/>
        <end position="32"/>
    </location>
</feature>
<protein>
    <submittedName>
        <fullName evidence="2">Uncharacterized protein</fullName>
    </submittedName>
</protein>
<name>A0A7S3P409_9STRA</name>
<reference evidence="2" key="1">
    <citation type="submission" date="2021-01" db="EMBL/GenBank/DDBJ databases">
        <authorList>
            <person name="Corre E."/>
            <person name="Pelletier E."/>
            <person name="Niang G."/>
            <person name="Scheremetjew M."/>
            <person name="Finn R."/>
            <person name="Kale V."/>
            <person name="Holt S."/>
            <person name="Cochrane G."/>
            <person name="Meng A."/>
            <person name="Brown T."/>
            <person name="Cohen L."/>
        </authorList>
    </citation>
    <scope>NUCLEOTIDE SEQUENCE</scope>
    <source>
        <strain evidence="2">CCMP127</strain>
    </source>
</reference>
<dbReference type="AlphaFoldDB" id="A0A7S3P409"/>
<dbReference type="InterPro" id="IPR009858">
    <property type="entry name" value="DUF1415"/>
</dbReference>
<organism evidence="2">
    <name type="scientific">Amphora coffeiformis</name>
    <dbReference type="NCBI Taxonomy" id="265554"/>
    <lineage>
        <taxon>Eukaryota</taxon>
        <taxon>Sar</taxon>
        <taxon>Stramenopiles</taxon>
        <taxon>Ochrophyta</taxon>
        <taxon>Bacillariophyta</taxon>
        <taxon>Bacillariophyceae</taxon>
        <taxon>Bacillariophycidae</taxon>
        <taxon>Thalassiophysales</taxon>
        <taxon>Catenulaceae</taxon>
        <taxon>Amphora</taxon>
    </lineage>
</organism>
<gene>
    <name evidence="2" type="ORF">ACOF00016_LOCUS8740</name>
</gene>
<evidence type="ECO:0000256" key="1">
    <source>
        <dbReference type="SAM" id="SignalP"/>
    </source>
</evidence>
<dbReference type="Pfam" id="PF07209">
    <property type="entry name" value="DUF1415"/>
    <property type="match status" value="1"/>
</dbReference>
<evidence type="ECO:0000313" key="2">
    <source>
        <dbReference type="EMBL" id="CAE0411387.1"/>
    </source>
</evidence>
<sequence length="457" mass="50585">MTKVTASGRRISAGLYMFLICLLSLQIRPTVAFSRYSRPGRARQRQQLVAPHVAAADETSSKAAGCPFERAFPRYKIDLRNTKDKSKKGLLSKVVKAPSLLREWQSTAQLQVLKSKYPDSHVAVHLGLDGAHAMAVLWETAADFLTNTENPSSRANNVVIALEDRTLSQNFCVIFDWAVSHVPDLQDVKHLLQVEFLAEDKAVRLAYTVNDDSNDVPLRKQPLHDSNEINQHTQAWVQRVLVKMGICPFTKSRKMSGQGLSDVGVPVGKIAYHTSSAINAIVLLADTWKAMVEFLDAGPEAQSSILLAAPAYDDTFGTWAGPIFCLLESTVVAAHAEADLGVVCFHPAYATPDGTTWPGFGHMHSVPRLAQWVQQEQDQRQKEKQGTFSPLSREDIAAGGAWQRRTPHSTINVLRADQLARAEGRRDSASLYPRNIRALLAVGNEQLQHDLEQERLL</sequence>
<dbReference type="EMBL" id="HBIM01010470">
    <property type="protein sequence ID" value="CAE0411387.1"/>
    <property type="molecule type" value="Transcribed_RNA"/>
</dbReference>
<feature type="chain" id="PRO_5030615391" evidence="1">
    <location>
        <begin position="33"/>
        <end position="457"/>
    </location>
</feature>
<keyword evidence="1" id="KW-0732">Signal</keyword>
<proteinExistence type="predicted"/>
<accession>A0A7S3P409</accession>